<evidence type="ECO:0008006" key="4">
    <source>
        <dbReference type="Google" id="ProtNLM"/>
    </source>
</evidence>
<organism evidence="2 3">
    <name type="scientific">Olea europaea subsp. europaea</name>
    <dbReference type="NCBI Taxonomy" id="158383"/>
    <lineage>
        <taxon>Eukaryota</taxon>
        <taxon>Viridiplantae</taxon>
        <taxon>Streptophyta</taxon>
        <taxon>Embryophyta</taxon>
        <taxon>Tracheophyta</taxon>
        <taxon>Spermatophyta</taxon>
        <taxon>Magnoliopsida</taxon>
        <taxon>eudicotyledons</taxon>
        <taxon>Gunneridae</taxon>
        <taxon>Pentapetalae</taxon>
        <taxon>asterids</taxon>
        <taxon>lamiids</taxon>
        <taxon>Lamiales</taxon>
        <taxon>Oleaceae</taxon>
        <taxon>Oleeae</taxon>
        <taxon>Olea</taxon>
    </lineage>
</organism>
<dbReference type="PANTHER" id="PTHR33416:SF18">
    <property type="entry name" value="NUCLEOPORIN-LIKE PROTEIN"/>
    <property type="match status" value="1"/>
</dbReference>
<reference evidence="2 3" key="1">
    <citation type="submission" date="2019-12" db="EMBL/GenBank/DDBJ databases">
        <authorList>
            <person name="Alioto T."/>
            <person name="Alioto T."/>
            <person name="Gomez Garrido J."/>
        </authorList>
    </citation>
    <scope>NUCLEOTIDE SEQUENCE [LARGE SCALE GENOMIC DNA]</scope>
</reference>
<dbReference type="EMBL" id="CACTIH010005600">
    <property type="protein sequence ID" value="CAA2998660.1"/>
    <property type="molecule type" value="Genomic_DNA"/>
</dbReference>
<dbReference type="GO" id="GO:0071763">
    <property type="term" value="P:nuclear membrane organization"/>
    <property type="evidence" value="ECO:0007669"/>
    <property type="project" value="TreeGrafter"/>
</dbReference>
<proteinExistence type="predicted"/>
<feature type="region of interest" description="Disordered" evidence="1">
    <location>
        <begin position="80"/>
        <end position="124"/>
    </location>
</feature>
<feature type="region of interest" description="Disordered" evidence="1">
    <location>
        <begin position="1"/>
        <end position="52"/>
    </location>
</feature>
<name>A0A8S0T1A3_OLEEU</name>
<evidence type="ECO:0000313" key="3">
    <source>
        <dbReference type="Proteomes" id="UP000594638"/>
    </source>
</evidence>
<dbReference type="PANTHER" id="PTHR33416">
    <property type="entry name" value="NUCLEAR PORE COMPLEX PROTEIN NUP1"/>
    <property type="match status" value="1"/>
</dbReference>
<gene>
    <name evidence="2" type="ORF">OLEA9_A013158</name>
</gene>
<evidence type="ECO:0000256" key="1">
    <source>
        <dbReference type="SAM" id="MobiDB-lite"/>
    </source>
</evidence>
<comment type="caution">
    <text evidence="2">The sequence shown here is derived from an EMBL/GenBank/DDBJ whole genome shotgun (WGS) entry which is preliminary data.</text>
</comment>
<protein>
    <recommendedName>
        <fullName evidence="4">Nuclear pore complex protein NUP1-like</fullName>
    </recommendedName>
</protein>
<dbReference type="OrthoDB" id="653151at2759"/>
<accession>A0A8S0T1A3</accession>
<sequence>MKDTETTPSLYADNGYEGRGAGGKLRKPTAKKTPFTPYARPTPTNNKNGGGGWLSKIVDPACRLITGGATKIFPSFFSKSASSPALPPAEKNDRPDAELTANAEDRVEGNSSSLVFRSAERGGPSEVSEVADELNQVSDHNEFGQEKVNSDGTDFSGFEQLLKGKTFSREEINHLLEILNSRVDMEGEKKKPVGGDAERVPLTQEIPRMSVEEKQQDIDRPIIGTSIQKAIVMRPNEIPRTPLKGKQKDIDRHIGTSLQEADVTDAVGASPIDIAQAYMGSRTSERGYDPYNFMSKSKRVQPFSDEFVTKPFMPPPSPKPSICWPGAEVHEGRGYVTPQSQRGRYGHLDFHRTPYSRTIASKSRFKLQADSRIQNGSSTPFQQSHTSIYGQEKGGDTVDIYGSVGPIRRIRNKFASEVRLRGSIFQNASKDAHSEMVKPSLSKGFLPSTEKKLEHGETSSVSKYLPEEPVVGGSESEFQNLNHSSSSEAVRKILEHLDRNKPTPKEKAAELKFATAWRKTPDEMASDTVPKGNISSLQFGELGSHKNASFVSQKIPKLNNDSSNANFPVQFQEKGGDEVNGDANENTKASSTGVLYPSMIPGANEMPTFGLKKTFDPQFKNLHENSMIMSRNGQKEMTNSMDVVPSKDQSTLSYGSKPFLPSISINRLNNGLSFTFPVSASSGVVSEPPTPSIMPLFSTIAPSQPKDVPAVPSYSFGTNKSTPRLVFSFPSTSSTSTPDASDLKFQFGSDKKARLSFNSFGKDTICC</sequence>
<keyword evidence="3" id="KW-1185">Reference proteome</keyword>
<dbReference type="Proteomes" id="UP000594638">
    <property type="component" value="Unassembled WGS sequence"/>
</dbReference>
<dbReference type="Gramene" id="OE9A013158T2">
    <property type="protein sequence ID" value="OE9A013158C2"/>
    <property type="gene ID" value="OE9A013158"/>
</dbReference>
<evidence type="ECO:0000313" key="2">
    <source>
        <dbReference type="EMBL" id="CAA2998660.1"/>
    </source>
</evidence>
<dbReference type="AlphaFoldDB" id="A0A8S0T1A3"/>
<dbReference type="GO" id="GO:0005635">
    <property type="term" value="C:nuclear envelope"/>
    <property type="evidence" value="ECO:0007669"/>
    <property type="project" value="TreeGrafter"/>
</dbReference>
<feature type="compositionally biased region" description="Basic and acidic residues" evidence="1">
    <location>
        <begin position="90"/>
        <end position="108"/>
    </location>
</feature>